<dbReference type="RefSeq" id="WP_185130818.1">
    <property type="nucleotide sequence ID" value="NZ_JACJVO010000024.1"/>
</dbReference>
<evidence type="ECO:0000313" key="5">
    <source>
        <dbReference type="Proteomes" id="UP000564644"/>
    </source>
</evidence>
<feature type="domain" description="Isochorismatase-like" evidence="3">
    <location>
        <begin position="24"/>
        <end position="114"/>
    </location>
</feature>
<proteinExistence type="inferred from homology"/>
<comment type="similarity">
    <text evidence="1">Belongs to the isochorismatase family.</text>
</comment>
<dbReference type="InterPro" id="IPR000868">
    <property type="entry name" value="Isochorismatase-like_dom"/>
</dbReference>
<dbReference type="Proteomes" id="UP000564644">
    <property type="component" value="Unassembled WGS sequence"/>
</dbReference>
<evidence type="ECO:0000256" key="1">
    <source>
        <dbReference type="ARBA" id="ARBA00006336"/>
    </source>
</evidence>
<dbReference type="PANTHER" id="PTHR43540:SF1">
    <property type="entry name" value="ISOCHORISMATASE HYDROLASE"/>
    <property type="match status" value="1"/>
</dbReference>
<accession>A0A7X0SNC1</accession>
<feature type="domain" description="Isochorismatase-like" evidence="3">
    <location>
        <begin position="133"/>
        <end position="201"/>
    </location>
</feature>
<dbReference type="InterPro" id="IPR036380">
    <property type="entry name" value="Isochorismatase-like_sf"/>
</dbReference>
<sequence>MAGAEDNAESANAGGLLAPEWRHSALVTIDVQNDFSLPGAPAEVQGTHEILPALRRLLEAYRTARLPIVHVIRLYKEDGSNVDLCRREAIERGARIVAPGSDGAELVDVIKPEPSVRLDADELLSGHFQRIGPNEWIVYKPRWGAFYRTDLELFLRERGISTLTFCGCNFPNCPRTSIYEASERDFRVVLAADAVSGVYERGLRELAGIGVQAAATKMIVAGLNAGPADKRSAEH</sequence>
<dbReference type="EMBL" id="JACJVO010000024">
    <property type="protein sequence ID" value="MBB6733167.1"/>
    <property type="molecule type" value="Genomic_DNA"/>
</dbReference>
<keyword evidence="5" id="KW-1185">Reference proteome</keyword>
<dbReference type="GO" id="GO:0016787">
    <property type="term" value="F:hydrolase activity"/>
    <property type="evidence" value="ECO:0007669"/>
    <property type="project" value="UniProtKB-KW"/>
</dbReference>
<gene>
    <name evidence="4" type="ORF">H7C18_19800</name>
</gene>
<dbReference type="InterPro" id="IPR050272">
    <property type="entry name" value="Isochorismatase-like_hydrls"/>
</dbReference>
<dbReference type="PANTHER" id="PTHR43540">
    <property type="entry name" value="PEROXYUREIDOACRYLATE/UREIDOACRYLATE AMIDOHYDROLASE-RELATED"/>
    <property type="match status" value="1"/>
</dbReference>
<evidence type="ECO:0000256" key="2">
    <source>
        <dbReference type="ARBA" id="ARBA00022801"/>
    </source>
</evidence>
<name>A0A7X0SNC1_9BACL</name>
<reference evidence="4 5" key="1">
    <citation type="submission" date="2020-08" db="EMBL/GenBank/DDBJ databases">
        <title>Cohnella phylogeny.</title>
        <authorList>
            <person name="Dunlap C."/>
        </authorList>
    </citation>
    <scope>NUCLEOTIDE SEQUENCE [LARGE SCALE GENOMIC DNA]</scope>
    <source>
        <strain evidence="4 5">CBP 2801</strain>
    </source>
</reference>
<evidence type="ECO:0000313" key="4">
    <source>
        <dbReference type="EMBL" id="MBB6733167.1"/>
    </source>
</evidence>
<dbReference type="CDD" id="cd00431">
    <property type="entry name" value="cysteine_hydrolases"/>
    <property type="match status" value="1"/>
</dbReference>
<comment type="caution">
    <text evidence="4">The sequence shown here is derived from an EMBL/GenBank/DDBJ whole genome shotgun (WGS) entry which is preliminary data.</text>
</comment>
<organism evidence="4 5">
    <name type="scientific">Cohnella zeiphila</name>
    <dbReference type="NCBI Taxonomy" id="2761120"/>
    <lineage>
        <taxon>Bacteria</taxon>
        <taxon>Bacillati</taxon>
        <taxon>Bacillota</taxon>
        <taxon>Bacilli</taxon>
        <taxon>Bacillales</taxon>
        <taxon>Paenibacillaceae</taxon>
        <taxon>Cohnella</taxon>
    </lineage>
</organism>
<dbReference type="SUPFAM" id="SSF52499">
    <property type="entry name" value="Isochorismatase-like hydrolases"/>
    <property type="match status" value="1"/>
</dbReference>
<evidence type="ECO:0000259" key="3">
    <source>
        <dbReference type="Pfam" id="PF00857"/>
    </source>
</evidence>
<dbReference type="Pfam" id="PF00857">
    <property type="entry name" value="Isochorismatase"/>
    <property type="match status" value="2"/>
</dbReference>
<dbReference type="Gene3D" id="3.40.50.850">
    <property type="entry name" value="Isochorismatase-like"/>
    <property type="match status" value="1"/>
</dbReference>
<protein>
    <submittedName>
        <fullName evidence="4">Cysteine hydrolase</fullName>
    </submittedName>
</protein>
<dbReference type="AlphaFoldDB" id="A0A7X0SNC1"/>
<keyword evidence="2 4" id="KW-0378">Hydrolase</keyword>